<keyword evidence="6 11" id="KW-1133">Transmembrane helix</keyword>
<evidence type="ECO:0000256" key="10">
    <source>
        <dbReference type="ARBA" id="ARBA00023201"/>
    </source>
</evidence>
<evidence type="ECO:0000256" key="11">
    <source>
        <dbReference type="RuleBase" id="RU366002"/>
    </source>
</evidence>
<evidence type="ECO:0000313" key="14">
    <source>
        <dbReference type="Proteomes" id="UP000198658"/>
    </source>
</evidence>
<keyword evidence="3 11" id="KW-0050">Antiport</keyword>
<feature type="transmembrane region" description="Helical" evidence="11">
    <location>
        <begin position="53"/>
        <end position="70"/>
    </location>
</feature>
<keyword evidence="2 11" id="KW-0813">Transport</keyword>
<keyword evidence="5 11" id="KW-0812">Transmembrane</keyword>
<sequence>MHYVAIALLLLVAVTFSGIVARLLPLPLPLLQIATGALLGGMLGVRIPLDPEIFFLLFIPPLLFLDGWRIPKGAFFRDLRPILTLAVGLVIFTVVGMGFFIQWLIPAMPLTVAFALAAILAPTDPVALAAVRGSTPLPPRLRHILQGEALLNDAAGLDCFRFAVAAAVTGSFSLTQTALGFVWMAVAGVAIGAATALACGYALRGLGRLGGEDTGVQILVSLLVPFAAYLAAEHLGGSGILAAAAAGITAHHVDLHGPELAATRMARTAVWNTVQGAMNGIIFVLLGEQLVRILNADLGEARYSAVAGDGTLLLYILAITAALAGLRFVWVWASLYLTRIRREIATAGQRLLLVTVTALAGVRGAVTLAGVLSLPLLLPDGSAFPGRELAVVIAMGVILLSLLLASFALPPLVRYLLATPQMADIGDERSARTVATRAALERLQTLRDGVQEGDEAAEVEREALDYLLQLYRRRLDDSDGHRGGHRSTLARAEREFHLAALAAERERLFRLRIEQRIDDELHRKLVLEVDLIEASLRSADQMR</sequence>
<proteinExistence type="inferred from homology"/>
<dbReference type="NCBIfam" id="TIGR00831">
    <property type="entry name" value="a_cpa1"/>
    <property type="match status" value="1"/>
</dbReference>
<dbReference type="OrthoDB" id="9809206at2"/>
<keyword evidence="11" id="KW-0997">Cell inner membrane</keyword>
<dbReference type="PANTHER" id="PTHR10110">
    <property type="entry name" value="SODIUM/HYDROGEN EXCHANGER"/>
    <property type="match status" value="1"/>
</dbReference>
<feature type="transmembrane region" description="Helical" evidence="11">
    <location>
        <begin position="180"/>
        <end position="203"/>
    </location>
</feature>
<dbReference type="GO" id="GO:0015385">
    <property type="term" value="F:sodium:proton antiporter activity"/>
    <property type="evidence" value="ECO:0007669"/>
    <property type="project" value="InterPro"/>
</dbReference>
<dbReference type="STRING" id="658218.SAMN05216562_2118"/>
<dbReference type="GO" id="GO:0005886">
    <property type="term" value="C:plasma membrane"/>
    <property type="evidence" value="ECO:0007669"/>
    <property type="project" value="UniProtKB-SubCell"/>
</dbReference>
<evidence type="ECO:0000256" key="1">
    <source>
        <dbReference type="ARBA" id="ARBA00004651"/>
    </source>
</evidence>
<dbReference type="InterPro" id="IPR006153">
    <property type="entry name" value="Cation/H_exchanger_TM"/>
</dbReference>
<evidence type="ECO:0000259" key="12">
    <source>
        <dbReference type="Pfam" id="PF00999"/>
    </source>
</evidence>
<name>A0A1H3Z102_9GAMM</name>
<dbReference type="AlphaFoldDB" id="A0A1H3Z102"/>
<dbReference type="PANTHER" id="PTHR10110:SF86">
    <property type="entry name" value="SODIUM_HYDROGEN EXCHANGER 7"/>
    <property type="match status" value="1"/>
</dbReference>
<dbReference type="GO" id="GO:0015386">
    <property type="term" value="F:potassium:proton antiporter activity"/>
    <property type="evidence" value="ECO:0007669"/>
    <property type="project" value="TreeGrafter"/>
</dbReference>
<keyword evidence="7 11" id="KW-0915">Sodium</keyword>
<dbReference type="Gene3D" id="6.10.140.1330">
    <property type="match status" value="1"/>
</dbReference>
<comment type="caution">
    <text evidence="11">Lacks conserved residue(s) required for the propagation of feature annotation.</text>
</comment>
<dbReference type="GO" id="GO:0051453">
    <property type="term" value="P:regulation of intracellular pH"/>
    <property type="evidence" value="ECO:0007669"/>
    <property type="project" value="TreeGrafter"/>
</dbReference>
<protein>
    <submittedName>
        <fullName evidence="13">Sodium/proton antiporter, CPA1 family</fullName>
    </submittedName>
</protein>
<evidence type="ECO:0000256" key="6">
    <source>
        <dbReference type="ARBA" id="ARBA00022989"/>
    </source>
</evidence>
<dbReference type="InterPro" id="IPR004709">
    <property type="entry name" value="NaH_exchanger"/>
</dbReference>
<gene>
    <name evidence="13" type="ORF">SAMN05216562_2118</name>
</gene>
<dbReference type="GO" id="GO:0098719">
    <property type="term" value="P:sodium ion import across plasma membrane"/>
    <property type="evidence" value="ECO:0007669"/>
    <property type="project" value="TreeGrafter"/>
</dbReference>
<keyword evidence="8 11" id="KW-0406">Ion transport</keyword>
<evidence type="ECO:0000256" key="2">
    <source>
        <dbReference type="ARBA" id="ARBA00022448"/>
    </source>
</evidence>
<evidence type="ECO:0000256" key="7">
    <source>
        <dbReference type="ARBA" id="ARBA00023053"/>
    </source>
</evidence>
<evidence type="ECO:0000256" key="8">
    <source>
        <dbReference type="ARBA" id="ARBA00023065"/>
    </source>
</evidence>
<comment type="subcellular location">
    <subcellularLocation>
        <location evidence="11">Cell inner membrane</location>
        <topology evidence="11">Multi-pass membrane protein</topology>
    </subcellularLocation>
    <subcellularLocation>
        <location evidence="1">Cell membrane</location>
        <topology evidence="1">Multi-pass membrane protein</topology>
    </subcellularLocation>
</comment>
<dbReference type="InterPro" id="IPR018422">
    <property type="entry name" value="Cation/H_exchanger_CPA1"/>
</dbReference>
<feature type="transmembrane region" description="Helical" evidence="11">
    <location>
        <begin position="312"/>
        <end position="330"/>
    </location>
</feature>
<feature type="transmembrane region" description="Helical" evidence="11">
    <location>
        <begin position="389"/>
        <end position="413"/>
    </location>
</feature>
<feature type="domain" description="Cation/H+ exchanger transmembrane" evidence="12">
    <location>
        <begin position="12"/>
        <end position="414"/>
    </location>
</feature>
<keyword evidence="10 11" id="KW-0739">Sodium transport</keyword>
<feature type="transmembrane region" description="Helical" evidence="11">
    <location>
        <begin position="82"/>
        <end position="105"/>
    </location>
</feature>
<dbReference type="Pfam" id="PF00999">
    <property type="entry name" value="Na_H_Exchanger"/>
    <property type="match status" value="1"/>
</dbReference>
<dbReference type="PRINTS" id="PR01084">
    <property type="entry name" value="NAHEXCHNGR"/>
</dbReference>
<evidence type="ECO:0000313" key="13">
    <source>
        <dbReference type="EMBL" id="SEA17523.1"/>
    </source>
</evidence>
<dbReference type="Proteomes" id="UP000198658">
    <property type="component" value="Unassembled WGS sequence"/>
</dbReference>
<keyword evidence="14" id="KW-1185">Reference proteome</keyword>
<keyword evidence="4" id="KW-1003">Cell membrane</keyword>
<keyword evidence="9 11" id="KW-0472">Membrane</keyword>
<accession>A0A1H3Z102</accession>
<feature type="transmembrane region" description="Helical" evidence="11">
    <location>
        <begin position="351"/>
        <end position="377"/>
    </location>
</feature>
<evidence type="ECO:0000256" key="4">
    <source>
        <dbReference type="ARBA" id="ARBA00022475"/>
    </source>
</evidence>
<dbReference type="RefSeq" id="WP_091387991.1">
    <property type="nucleotide sequence ID" value="NZ_FNQO01000002.1"/>
</dbReference>
<comment type="similarity">
    <text evidence="11">Belongs to the monovalent cation:proton antiporter 1 (CPA1) transporter (TC 2.A.36) family.</text>
</comment>
<organism evidence="13 14">
    <name type="scientific">Microbulbifer marinus</name>
    <dbReference type="NCBI Taxonomy" id="658218"/>
    <lineage>
        <taxon>Bacteria</taxon>
        <taxon>Pseudomonadati</taxon>
        <taxon>Pseudomonadota</taxon>
        <taxon>Gammaproteobacteria</taxon>
        <taxon>Cellvibrionales</taxon>
        <taxon>Microbulbiferaceae</taxon>
        <taxon>Microbulbifer</taxon>
    </lineage>
</organism>
<evidence type="ECO:0000256" key="3">
    <source>
        <dbReference type="ARBA" id="ARBA00022449"/>
    </source>
</evidence>
<reference evidence="14" key="1">
    <citation type="submission" date="2016-10" db="EMBL/GenBank/DDBJ databases">
        <authorList>
            <person name="Varghese N."/>
            <person name="Submissions S."/>
        </authorList>
    </citation>
    <scope>NUCLEOTIDE SEQUENCE [LARGE SCALE GENOMIC DNA]</scope>
    <source>
        <strain evidence="14">CGMCC 1.10657</strain>
    </source>
</reference>
<evidence type="ECO:0000256" key="9">
    <source>
        <dbReference type="ARBA" id="ARBA00023136"/>
    </source>
</evidence>
<dbReference type="InterPro" id="IPR004705">
    <property type="entry name" value="Cation/H_exchanger_CPA1_bac"/>
</dbReference>
<evidence type="ECO:0000256" key="5">
    <source>
        <dbReference type="ARBA" id="ARBA00022692"/>
    </source>
</evidence>
<dbReference type="EMBL" id="FNQO01000002">
    <property type="protein sequence ID" value="SEA17523.1"/>
    <property type="molecule type" value="Genomic_DNA"/>
</dbReference>
<comment type="function">
    <text evidence="11">Na(+)/H(+) antiporter that extrudes sodium in exchange for external protons.</text>
</comment>